<feature type="active site" description="Acyl-ester intermediate" evidence="38">
    <location>
        <position position="247"/>
    </location>
</feature>
<comment type="catalytic activity">
    <reaction evidence="22">
        <text>N-docosanoyl-taurine + H2O = docosanoate + taurine</text>
        <dbReference type="Rhea" id="RHEA:63156"/>
        <dbReference type="ChEBI" id="CHEBI:15377"/>
        <dbReference type="ChEBI" id="CHEBI:23858"/>
        <dbReference type="ChEBI" id="CHEBI:146196"/>
        <dbReference type="ChEBI" id="CHEBI:507393"/>
    </reaction>
    <physiologicalReaction direction="left-to-right" evidence="22">
        <dbReference type="Rhea" id="RHEA:63157"/>
    </physiologicalReaction>
</comment>
<evidence type="ECO:0000256" key="12">
    <source>
        <dbReference type="ARBA" id="ARBA00050294"/>
    </source>
</evidence>
<dbReference type="PIRSF" id="PIRSF001221">
    <property type="entry name" value="Amidase_fungi"/>
    <property type="match status" value="1"/>
</dbReference>
<evidence type="ECO:0000256" key="30">
    <source>
        <dbReference type="ARBA" id="ARBA00052709"/>
    </source>
</evidence>
<comment type="catalytic activity">
    <reaction evidence="17">
        <text>(5Z,8Z,11Z,14Z)-eicosatetraenamide + H2O = (5Z,8Z,11Z,14Z)-eicosatetraenoate + NH4(+)</text>
        <dbReference type="Rhea" id="RHEA:63016"/>
        <dbReference type="ChEBI" id="CHEBI:15377"/>
        <dbReference type="ChEBI" id="CHEBI:28938"/>
        <dbReference type="ChEBI" id="CHEBI:32395"/>
        <dbReference type="ChEBI" id="CHEBI:137830"/>
    </reaction>
    <physiologicalReaction direction="left-to-right" evidence="17">
        <dbReference type="Rhea" id="RHEA:63017"/>
    </physiologicalReaction>
</comment>
<dbReference type="PANTHER" id="PTHR45847">
    <property type="entry name" value="FATTY ACID AMIDE HYDROLASE"/>
    <property type="match status" value="1"/>
</dbReference>
<comment type="similarity">
    <text evidence="2">Belongs to the amidase family.</text>
</comment>
<comment type="catalytic activity">
    <reaction evidence="32">
        <text>(8Z,11Z,14Z)-eicosatrienamide + H2O = (8Z,11Z,14Z)-eicosatrienoate + NH4(+)</text>
        <dbReference type="Rhea" id="RHEA:62996"/>
        <dbReference type="ChEBI" id="CHEBI:15377"/>
        <dbReference type="ChEBI" id="CHEBI:28938"/>
        <dbReference type="ChEBI" id="CHEBI:71589"/>
        <dbReference type="ChEBI" id="CHEBI:146163"/>
    </reaction>
    <physiologicalReaction direction="left-to-right" evidence="32">
        <dbReference type="Rhea" id="RHEA:62997"/>
    </physiologicalReaction>
</comment>
<dbReference type="InterPro" id="IPR023631">
    <property type="entry name" value="Amidase_dom"/>
</dbReference>
<comment type="catalytic activity">
    <reaction evidence="33">
        <text>(15Z)-tetracosenamide + H2O = (15Z)-tetracosenoate + NH4(+)</text>
        <dbReference type="Rhea" id="RHEA:63028"/>
        <dbReference type="ChEBI" id="CHEBI:15377"/>
        <dbReference type="ChEBI" id="CHEBI:28938"/>
        <dbReference type="ChEBI" id="CHEBI:32392"/>
        <dbReference type="ChEBI" id="CHEBI:146166"/>
    </reaction>
    <physiologicalReaction direction="left-to-right" evidence="33">
        <dbReference type="Rhea" id="RHEA:63029"/>
    </physiologicalReaction>
</comment>
<dbReference type="Pfam" id="PF01425">
    <property type="entry name" value="Amidase"/>
    <property type="match status" value="1"/>
</dbReference>
<evidence type="ECO:0000256" key="16">
    <source>
        <dbReference type="ARBA" id="ARBA00050992"/>
    </source>
</evidence>
<comment type="catalytic activity">
    <reaction evidence="24">
        <text>(9Z,12Z,15Z)-octadecatrienamide + H2O = (9Z,12Z,15Z)-octadecatrienoate + NH4(+)</text>
        <dbReference type="Rhea" id="RHEA:62976"/>
        <dbReference type="ChEBI" id="CHEBI:15377"/>
        <dbReference type="ChEBI" id="CHEBI:28938"/>
        <dbReference type="ChEBI" id="CHEBI:32387"/>
        <dbReference type="ChEBI" id="CHEBI:142684"/>
    </reaction>
    <physiologicalReaction direction="left-to-right" evidence="24">
        <dbReference type="Rhea" id="RHEA:62977"/>
    </physiologicalReaction>
</comment>
<comment type="catalytic activity">
    <reaction evidence="30">
        <text>N-(5Z,8Z,11Z,14Z)-eicosatetraenoyl-glycine + H2O = (5Z,8Z,11Z,14Z)-eicosatetraenoate + glycine</text>
        <dbReference type="Rhea" id="RHEA:64108"/>
        <dbReference type="ChEBI" id="CHEBI:15377"/>
        <dbReference type="ChEBI" id="CHEBI:32395"/>
        <dbReference type="ChEBI" id="CHEBI:57305"/>
        <dbReference type="ChEBI" id="CHEBI:59002"/>
    </reaction>
    <physiologicalReaction direction="left-to-right" evidence="30">
        <dbReference type="Rhea" id="RHEA:64109"/>
    </physiologicalReaction>
</comment>
<comment type="catalytic activity">
    <reaction evidence="21">
        <text>N-tetracosanoyl-taurine + H2O = tetracosanoate + taurine</text>
        <dbReference type="Rhea" id="RHEA:63140"/>
        <dbReference type="ChEBI" id="CHEBI:15377"/>
        <dbReference type="ChEBI" id="CHEBI:31014"/>
        <dbReference type="ChEBI" id="CHEBI:132049"/>
        <dbReference type="ChEBI" id="CHEBI:507393"/>
    </reaction>
    <physiologicalReaction direction="left-to-right" evidence="21">
        <dbReference type="Rhea" id="RHEA:63141"/>
    </physiologicalReaction>
</comment>
<evidence type="ECO:0000256" key="32">
    <source>
        <dbReference type="ARBA" id="ARBA00052857"/>
    </source>
</evidence>
<comment type="catalytic activity">
    <reaction evidence="13">
        <text>(11Z,14Z)-eicosadienamide + H2O = (11Z,14Z)-eicosadienoate + NH4(+)</text>
        <dbReference type="Rhea" id="RHEA:63004"/>
        <dbReference type="ChEBI" id="CHEBI:15377"/>
        <dbReference type="ChEBI" id="CHEBI:28938"/>
        <dbReference type="ChEBI" id="CHEBI:77220"/>
        <dbReference type="ChEBI" id="CHEBI:146165"/>
    </reaction>
    <physiologicalReaction direction="left-to-right" evidence="13">
        <dbReference type="Rhea" id="RHEA:63005"/>
    </physiologicalReaction>
</comment>
<comment type="catalytic activity">
    <reaction evidence="8">
        <text>(9Z)-octadecenoate + glycine = N-(9Z-octadecenoyl)glycine + H2O</text>
        <dbReference type="Rhea" id="RHEA:51316"/>
        <dbReference type="ChEBI" id="CHEBI:15377"/>
        <dbReference type="ChEBI" id="CHEBI:30823"/>
        <dbReference type="ChEBI" id="CHEBI:57305"/>
        <dbReference type="ChEBI" id="CHEBI:133992"/>
    </reaction>
    <physiologicalReaction direction="right-to-left" evidence="8">
        <dbReference type="Rhea" id="RHEA:51318"/>
    </physiologicalReaction>
</comment>
<comment type="catalytic activity">
    <reaction evidence="31">
        <text>(11Z,14Z,17Z)-eicosatrienamide + H2O = (11Z,14Z,17Z)-eicosatrienoate + NH4(+)</text>
        <dbReference type="Rhea" id="RHEA:63000"/>
        <dbReference type="ChEBI" id="CHEBI:15377"/>
        <dbReference type="ChEBI" id="CHEBI:28938"/>
        <dbReference type="ChEBI" id="CHEBI:77223"/>
        <dbReference type="ChEBI" id="CHEBI:146164"/>
    </reaction>
    <physiologicalReaction direction="left-to-right" evidence="31">
        <dbReference type="Rhea" id="RHEA:63001"/>
    </physiologicalReaction>
</comment>
<keyword evidence="42" id="KW-1185">Reference proteome</keyword>
<evidence type="ECO:0000313" key="41">
    <source>
        <dbReference type="EMBL" id="KAJ7332774.1"/>
    </source>
</evidence>
<evidence type="ECO:0000256" key="29">
    <source>
        <dbReference type="ARBA" id="ARBA00052634"/>
    </source>
</evidence>
<feature type="binding site" evidence="39">
    <location>
        <position position="197"/>
    </location>
    <ligand>
        <name>substrate</name>
    </ligand>
</feature>
<comment type="catalytic activity">
    <reaction evidence="14">
        <text>1-O-methyl-(5Z,8Z,11Z,14Z)-eicosatetraenoate + H2O = methanol + (5Z,8Z,11Z,14Z)-eicosatetraenoate + H(+)</text>
        <dbReference type="Rhea" id="RHEA:63052"/>
        <dbReference type="ChEBI" id="CHEBI:15377"/>
        <dbReference type="ChEBI" id="CHEBI:15378"/>
        <dbReference type="ChEBI" id="CHEBI:17790"/>
        <dbReference type="ChEBI" id="CHEBI:32395"/>
        <dbReference type="ChEBI" id="CHEBI:78033"/>
    </reaction>
    <physiologicalReaction direction="left-to-right" evidence="14">
        <dbReference type="Rhea" id="RHEA:63053"/>
    </physiologicalReaction>
</comment>
<dbReference type="Proteomes" id="UP001142489">
    <property type="component" value="Unassembled WGS sequence"/>
</dbReference>
<evidence type="ECO:0000256" key="24">
    <source>
        <dbReference type="ARBA" id="ARBA00052337"/>
    </source>
</evidence>
<name>A0A9Q1B405_9SAUR</name>
<dbReference type="InterPro" id="IPR052096">
    <property type="entry name" value="Endocannabinoid_amidase"/>
</dbReference>
<evidence type="ECO:0000256" key="15">
    <source>
        <dbReference type="ARBA" id="ARBA00050766"/>
    </source>
</evidence>
<dbReference type="AlphaFoldDB" id="A0A9Q1B405"/>
<evidence type="ECO:0000313" key="42">
    <source>
        <dbReference type="Proteomes" id="UP001142489"/>
    </source>
</evidence>
<evidence type="ECO:0000256" key="4">
    <source>
        <dbReference type="ARBA" id="ARBA00022553"/>
    </source>
</evidence>
<evidence type="ECO:0000256" key="8">
    <source>
        <dbReference type="ARBA" id="ARBA00047450"/>
    </source>
</evidence>
<evidence type="ECO:0000256" key="31">
    <source>
        <dbReference type="ARBA" id="ARBA00052818"/>
    </source>
</evidence>
<comment type="catalytic activity">
    <reaction evidence="25">
        <text>(9Z,12Z)-octadecadienamide + H2O = (9Z,12Z)-octadecadienoate + NH4(+)</text>
        <dbReference type="Rhea" id="RHEA:63020"/>
        <dbReference type="ChEBI" id="CHEBI:15377"/>
        <dbReference type="ChEBI" id="CHEBI:28938"/>
        <dbReference type="ChEBI" id="CHEBI:30245"/>
        <dbReference type="ChEBI" id="CHEBI:82984"/>
    </reaction>
    <physiologicalReaction direction="left-to-right" evidence="25">
        <dbReference type="Rhea" id="RHEA:63021"/>
    </physiologicalReaction>
</comment>
<evidence type="ECO:0000256" key="33">
    <source>
        <dbReference type="ARBA" id="ARBA00052906"/>
    </source>
</evidence>
<comment type="catalytic activity">
    <reaction evidence="20">
        <text>N-octadecanoyl ethanolamine + H2O = octadecanoate + ethanolamine</text>
        <dbReference type="Rhea" id="RHEA:63124"/>
        <dbReference type="ChEBI" id="CHEBI:15377"/>
        <dbReference type="ChEBI" id="CHEBI:25629"/>
        <dbReference type="ChEBI" id="CHEBI:57603"/>
        <dbReference type="ChEBI" id="CHEBI:85299"/>
    </reaction>
    <physiologicalReaction direction="left-to-right" evidence="20">
        <dbReference type="Rhea" id="RHEA:63125"/>
    </physiologicalReaction>
</comment>
<dbReference type="EC" id="3.5.1.99" evidence="3"/>
<evidence type="ECO:0000256" key="9">
    <source>
        <dbReference type="ARBA" id="ARBA00047476"/>
    </source>
</evidence>
<dbReference type="OrthoDB" id="6428749at2759"/>
<evidence type="ECO:0000256" key="11">
    <source>
        <dbReference type="ARBA" id="ARBA00048606"/>
    </source>
</evidence>
<comment type="caution">
    <text evidence="41">The sequence shown here is derived from an EMBL/GenBank/DDBJ whole genome shotgun (WGS) entry which is preliminary data.</text>
</comment>
<keyword evidence="5" id="KW-0378">Hydrolase</keyword>
<dbReference type="InterPro" id="IPR036928">
    <property type="entry name" value="AS_sf"/>
</dbReference>
<comment type="catalytic activity">
    <reaction evidence="12">
        <text>N-(5Z,8Z,11Z,14Z-eicosatetraenoyl)-L-serine + H2O = (5Z,8Z,11Z,14Z)-eicosatetraenoate + L-serine</text>
        <dbReference type="Rhea" id="RHEA:64116"/>
        <dbReference type="ChEBI" id="CHEBI:15377"/>
        <dbReference type="ChEBI" id="CHEBI:32395"/>
        <dbReference type="ChEBI" id="CHEBI:33384"/>
        <dbReference type="ChEBI" id="CHEBI:149697"/>
    </reaction>
    <physiologicalReaction direction="left-to-right" evidence="12">
        <dbReference type="Rhea" id="RHEA:64117"/>
    </physiologicalReaction>
</comment>
<dbReference type="Gene3D" id="3.90.1300.10">
    <property type="entry name" value="Amidase signature (AS) domain"/>
    <property type="match status" value="1"/>
</dbReference>
<dbReference type="PANTHER" id="PTHR45847:SF3">
    <property type="entry name" value="FATTY-ACID AMIDE HYDROLASE 1"/>
    <property type="match status" value="1"/>
</dbReference>
<feature type="binding site" evidence="39">
    <location>
        <position position="223"/>
    </location>
    <ligand>
        <name>substrate</name>
    </ligand>
</feature>
<reference evidence="41" key="1">
    <citation type="journal article" date="2023" name="DNA Res.">
        <title>Chromosome-level genome assembly of Phrynocephalus forsythii using third-generation DNA sequencing and Hi-C analysis.</title>
        <authorList>
            <person name="Qi Y."/>
            <person name="Zhao W."/>
            <person name="Zhao Y."/>
            <person name="Niu C."/>
            <person name="Cao S."/>
            <person name="Zhang Y."/>
        </authorList>
    </citation>
    <scope>NUCLEOTIDE SEQUENCE</scope>
    <source>
        <tissue evidence="41">Muscle</tissue>
    </source>
</reference>
<feature type="active site" description="Charge relay system" evidence="38">
    <location>
        <position position="223"/>
    </location>
</feature>
<comment type="catalytic activity">
    <reaction evidence="15">
        <text>tetradecamide + H2O = tetradecanoate + NH4(+)</text>
        <dbReference type="Rhea" id="RHEA:62992"/>
        <dbReference type="ChEBI" id="CHEBI:15377"/>
        <dbReference type="ChEBI" id="CHEBI:28938"/>
        <dbReference type="ChEBI" id="CHEBI:30807"/>
        <dbReference type="ChEBI" id="CHEBI:137125"/>
    </reaction>
    <physiologicalReaction direction="left-to-right" evidence="15">
        <dbReference type="Rhea" id="RHEA:62993"/>
    </physiologicalReaction>
</comment>
<comment type="catalytic activity">
    <reaction evidence="18">
        <text>(11Z)-eicosenamide + H2O = (11Z)-eicosenoate + NH4(+)</text>
        <dbReference type="Rhea" id="RHEA:63120"/>
        <dbReference type="ChEBI" id="CHEBI:15377"/>
        <dbReference type="ChEBI" id="CHEBI:28938"/>
        <dbReference type="ChEBI" id="CHEBI:32426"/>
        <dbReference type="ChEBI" id="CHEBI:146167"/>
    </reaction>
    <physiologicalReaction direction="left-to-right" evidence="18">
        <dbReference type="Rhea" id="RHEA:63121"/>
    </physiologicalReaction>
</comment>
<dbReference type="GO" id="GO:0009062">
    <property type="term" value="P:fatty acid catabolic process"/>
    <property type="evidence" value="ECO:0007669"/>
    <property type="project" value="TreeGrafter"/>
</dbReference>
<evidence type="ECO:0000256" key="38">
    <source>
        <dbReference type="PIRSR" id="PIRSR001221-1"/>
    </source>
</evidence>
<comment type="catalytic activity">
    <reaction evidence="11">
        <text>N-(5Z,8Z,11Z,14Z-eicosatetraenoyl)-ethanolamine + H2O = ethanolamine + (5Z,8Z,11Z,14Z)-eicosatetraenoate</text>
        <dbReference type="Rhea" id="RHEA:26136"/>
        <dbReference type="ChEBI" id="CHEBI:2700"/>
        <dbReference type="ChEBI" id="CHEBI:15377"/>
        <dbReference type="ChEBI" id="CHEBI:32395"/>
        <dbReference type="ChEBI" id="CHEBI:57603"/>
        <dbReference type="EC" id="3.5.1.99"/>
    </reaction>
    <physiologicalReaction direction="left-to-right" evidence="11">
        <dbReference type="Rhea" id="RHEA:26137"/>
    </physiologicalReaction>
</comment>
<evidence type="ECO:0000256" key="2">
    <source>
        <dbReference type="ARBA" id="ARBA00009199"/>
    </source>
</evidence>
<dbReference type="GO" id="GO:0004040">
    <property type="term" value="F:amidase activity"/>
    <property type="evidence" value="ECO:0007669"/>
    <property type="project" value="TreeGrafter"/>
</dbReference>
<dbReference type="GO" id="GO:0017064">
    <property type="term" value="F:fatty acid amide hydrolase activity"/>
    <property type="evidence" value="ECO:0007669"/>
    <property type="project" value="UniProtKB-EC"/>
</dbReference>
<keyword evidence="7" id="KW-0443">Lipid metabolism</keyword>
<evidence type="ECO:0000256" key="28">
    <source>
        <dbReference type="ARBA" id="ARBA00052514"/>
    </source>
</evidence>
<evidence type="ECO:0000259" key="40">
    <source>
        <dbReference type="Pfam" id="PF01425"/>
    </source>
</evidence>
<comment type="catalytic activity">
    <reaction evidence="19">
        <text>N-(9Z-hexadecenoyl) ethanolamine + H2O = (9Z)-hexadecenoate + ethanolamine</text>
        <dbReference type="Rhea" id="RHEA:35563"/>
        <dbReference type="ChEBI" id="CHEBI:15377"/>
        <dbReference type="ChEBI" id="CHEBI:32372"/>
        <dbReference type="ChEBI" id="CHEBI:57603"/>
        <dbReference type="ChEBI" id="CHEBI:71465"/>
    </reaction>
    <physiologicalReaction direction="left-to-right" evidence="19">
        <dbReference type="Rhea" id="RHEA:35564"/>
    </physiologicalReaction>
</comment>
<evidence type="ECO:0000256" key="18">
    <source>
        <dbReference type="ARBA" id="ARBA00051311"/>
    </source>
</evidence>
<organism evidence="41 42">
    <name type="scientific">Phrynocephalus forsythii</name>
    <dbReference type="NCBI Taxonomy" id="171643"/>
    <lineage>
        <taxon>Eukaryota</taxon>
        <taxon>Metazoa</taxon>
        <taxon>Chordata</taxon>
        <taxon>Craniata</taxon>
        <taxon>Vertebrata</taxon>
        <taxon>Euteleostomi</taxon>
        <taxon>Lepidosauria</taxon>
        <taxon>Squamata</taxon>
        <taxon>Bifurcata</taxon>
        <taxon>Unidentata</taxon>
        <taxon>Episquamata</taxon>
        <taxon>Toxicofera</taxon>
        <taxon>Iguania</taxon>
        <taxon>Acrodonta</taxon>
        <taxon>Agamidae</taxon>
        <taxon>Agaminae</taxon>
        <taxon>Phrynocephalus</taxon>
    </lineage>
</organism>
<proteinExistence type="inferred from homology"/>
<evidence type="ECO:0000256" key="27">
    <source>
        <dbReference type="ARBA" id="ARBA00052512"/>
    </source>
</evidence>
<evidence type="ECO:0000256" key="35">
    <source>
        <dbReference type="ARBA" id="ARBA00077111"/>
    </source>
</evidence>
<evidence type="ECO:0000256" key="14">
    <source>
        <dbReference type="ARBA" id="ARBA00050481"/>
    </source>
</evidence>
<evidence type="ECO:0000256" key="37">
    <source>
        <dbReference type="ARBA" id="ARBA00077216"/>
    </source>
</evidence>
<evidence type="ECO:0000256" key="5">
    <source>
        <dbReference type="ARBA" id="ARBA00022801"/>
    </source>
</evidence>
<evidence type="ECO:0000256" key="13">
    <source>
        <dbReference type="ARBA" id="ARBA00050403"/>
    </source>
</evidence>
<evidence type="ECO:0000256" key="23">
    <source>
        <dbReference type="ARBA" id="ARBA00052289"/>
    </source>
</evidence>
<comment type="catalytic activity">
    <reaction evidence="28">
        <text>N-(15Z-tetracosenoyl)-taurine + H2O = (15Z)-tetracosenoate + taurine</text>
        <dbReference type="Rhea" id="RHEA:63160"/>
        <dbReference type="ChEBI" id="CHEBI:15377"/>
        <dbReference type="ChEBI" id="CHEBI:32392"/>
        <dbReference type="ChEBI" id="CHEBI:146198"/>
        <dbReference type="ChEBI" id="CHEBI:507393"/>
    </reaction>
    <physiologicalReaction direction="left-to-right" evidence="28">
        <dbReference type="Rhea" id="RHEA:63161"/>
    </physiologicalReaction>
</comment>
<evidence type="ECO:0000256" key="6">
    <source>
        <dbReference type="ARBA" id="ARBA00022963"/>
    </source>
</evidence>
<comment type="catalytic activity">
    <reaction evidence="16">
        <text>N-(15Z-tetracosenoyl)-ethanolamine + H2O = (15Z)-tetracosenoate + ethanolamine</text>
        <dbReference type="Rhea" id="RHEA:63144"/>
        <dbReference type="ChEBI" id="CHEBI:15377"/>
        <dbReference type="ChEBI" id="CHEBI:32392"/>
        <dbReference type="ChEBI" id="CHEBI:57603"/>
        <dbReference type="ChEBI" id="CHEBI:146187"/>
    </reaction>
    <physiologicalReaction direction="left-to-right" evidence="16">
        <dbReference type="Rhea" id="RHEA:63145"/>
    </physiologicalReaction>
</comment>
<evidence type="ECO:0000256" key="17">
    <source>
        <dbReference type="ARBA" id="ARBA00051200"/>
    </source>
</evidence>
<evidence type="ECO:0000256" key="19">
    <source>
        <dbReference type="ARBA" id="ARBA00051346"/>
    </source>
</evidence>
<evidence type="ECO:0000256" key="22">
    <source>
        <dbReference type="ARBA" id="ARBA00051914"/>
    </source>
</evidence>
<evidence type="ECO:0000256" key="26">
    <source>
        <dbReference type="ARBA" id="ARBA00052458"/>
    </source>
</evidence>
<feature type="domain" description="Amidase" evidence="40">
    <location>
        <begin position="102"/>
        <end position="568"/>
    </location>
</feature>
<comment type="catalytic activity">
    <reaction evidence="23">
        <text>N-(9Z-octadecenoyl)-taurine + H2O = taurine + (9Z)-octadecenoate</text>
        <dbReference type="Rhea" id="RHEA:63148"/>
        <dbReference type="ChEBI" id="CHEBI:15377"/>
        <dbReference type="ChEBI" id="CHEBI:30823"/>
        <dbReference type="ChEBI" id="CHEBI:146191"/>
        <dbReference type="ChEBI" id="CHEBI:507393"/>
    </reaction>
    <physiologicalReaction direction="left-to-right" evidence="23">
        <dbReference type="Rhea" id="RHEA:63149"/>
    </physiologicalReaction>
</comment>
<evidence type="ECO:0000256" key="20">
    <source>
        <dbReference type="ARBA" id="ARBA00051454"/>
    </source>
</evidence>
<evidence type="ECO:0000256" key="7">
    <source>
        <dbReference type="ARBA" id="ARBA00023098"/>
    </source>
</evidence>
<feature type="binding site" evidence="39">
    <location>
        <begin position="244"/>
        <end position="247"/>
    </location>
    <ligand>
        <name>substrate</name>
    </ligand>
</feature>
<protein>
    <recommendedName>
        <fullName evidence="34">Fatty-acid amide hydrolase 1</fullName>
        <ecNumber evidence="3">3.5.1.99</ecNumber>
    </recommendedName>
    <alternativeName>
        <fullName evidence="37">Anandamide amidohydrolase 1</fullName>
    </alternativeName>
    <alternativeName>
        <fullName evidence="35">Fatty acid ester hydrolase</fullName>
    </alternativeName>
    <alternativeName>
        <fullName evidence="36">Oleamide hydrolase 1</fullName>
    </alternativeName>
</protein>
<comment type="catalytic activity">
    <reaction evidence="26">
        <text>N-docosanoyl-ethanolamine + H2O = docosanoate + ethanolamine</text>
        <dbReference type="Rhea" id="RHEA:63128"/>
        <dbReference type="ChEBI" id="CHEBI:15377"/>
        <dbReference type="ChEBI" id="CHEBI:23858"/>
        <dbReference type="ChEBI" id="CHEBI:57603"/>
        <dbReference type="ChEBI" id="CHEBI:146186"/>
    </reaction>
    <physiologicalReaction direction="left-to-right" evidence="26">
        <dbReference type="Rhea" id="RHEA:63129"/>
    </physiologicalReaction>
</comment>
<evidence type="ECO:0000256" key="25">
    <source>
        <dbReference type="ARBA" id="ARBA00052426"/>
    </source>
</evidence>
<evidence type="ECO:0000256" key="21">
    <source>
        <dbReference type="ARBA" id="ARBA00051492"/>
    </source>
</evidence>
<evidence type="ECO:0000256" key="39">
    <source>
        <dbReference type="PIRSR" id="PIRSR001221-2"/>
    </source>
</evidence>
<sequence length="585" mass="64852">MSLSLVSAFVCCSAATLLLLQWRRRRKLLRQIAGAQERRALSLQEMEKAAGKFRQQLTRPTFQQQDSKHPSHQPDPILSLSLPQLCEKLRDGSLSLEAVFYTYVDKAFKVTGDVNCVTEYLTDSNSQLLHVKTLEKKGLLYGVPISIKDSIDCKGHDSTLGLVKCLNQPAMADAVVVQVLKHQGAIPFVKTNVPQSLLSYDCSNLIFGRTAHPQDPTRTPGGSSGGEGALIKSGGSILGIATDVAGSVRLPAGFSGVCGFKTTGNRISKKGIIPSISGQKSVAVGIGPMARDVDSLALCLKALLCEEMFRLDPTVPPLPFNDQVYSSCHPLRIGYYVTDSFTMPSPSMKRAVLETKQLLEKAGHMLIPFQMIHMERFIFDVGMRGLFADGGATFLESFKGESADPKIKDILYIAKSPNWLRHLLSWIIRPISPRISEALRNMTERSVKELWVLHAEIEKYRQEFIAEWKKLDLDVMLCPQLGPAFKSGFPGKLSVATSYTVLYNYLDFPAGVVPVTTVTKEDEEELKNHRGYYNDIWDKLFVKAVEGAVGFPVAVQCVALPWQEELCLRFMREVEKLTQEGPKIP</sequence>
<comment type="catalytic activity">
    <reaction evidence="10">
        <text>N-(9Z-octadecenoyl) ethanolamine + H2O = ethanolamine + (9Z)-octadecenoate</text>
        <dbReference type="Rhea" id="RHEA:45060"/>
        <dbReference type="ChEBI" id="CHEBI:15377"/>
        <dbReference type="ChEBI" id="CHEBI:30823"/>
        <dbReference type="ChEBI" id="CHEBI:57603"/>
        <dbReference type="ChEBI" id="CHEBI:71466"/>
    </reaction>
    <physiologicalReaction direction="left-to-right" evidence="10">
        <dbReference type="Rhea" id="RHEA:45061"/>
    </physiologicalReaction>
</comment>
<keyword evidence="4" id="KW-0597">Phosphoprotein</keyword>
<comment type="catalytic activity">
    <reaction evidence="9">
        <text>2-(5Z,8Z,11Z,14Z-eicosatetraenoyl)-glycerol + H2O = glycerol + (5Z,8Z,11Z,14Z)-eicosatetraenoate + H(+)</text>
        <dbReference type="Rhea" id="RHEA:26132"/>
        <dbReference type="ChEBI" id="CHEBI:15377"/>
        <dbReference type="ChEBI" id="CHEBI:15378"/>
        <dbReference type="ChEBI" id="CHEBI:17754"/>
        <dbReference type="ChEBI" id="CHEBI:32395"/>
        <dbReference type="ChEBI" id="CHEBI:52392"/>
    </reaction>
    <physiologicalReaction direction="left-to-right" evidence="9">
        <dbReference type="Rhea" id="RHEA:26133"/>
    </physiologicalReaction>
</comment>
<comment type="catalytic activity">
    <reaction evidence="29">
        <text>N-tricosanoyl-taurine + H2O = tricosanoate + taurine</text>
        <dbReference type="Rhea" id="RHEA:63164"/>
        <dbReference type="ChEBI" id="CHEBI:15377"/>
        <dbReference type="ChEBI" id="CHEBI:79007"/>
        <dbReference type="ChEBI" id="CHEBI:146197"/>
        <dbReference type="ChEBI" id="CHEBI:507393"/>
    </reaction>
    <physiologicalReaction direction="left-to-right" evidence="29">
        <dbReference type="Rhea" id="RHEA:63165"/>
    </physiologicalReaction>
</comment>
<evidence type="ECO:0000256" key="3">
    <source>
        <dbReference type="ARBA" id="ARBA00012112"/>
    </source>
</evidence>
<comment type="catalytic activity">
    <reaction evidence="27">
        <text>(6Z)-octadecenamide + H2O = (6Z)-octadecenoate + NH4(+)</text>
        <dbReference type="Rhea" id="RHEA:63008"/>
        <dbReference type="ChEBI" id="CHEBI:15377"/>
        <dbReference type="ChEBI" id="CHEBI:28938"/>
        <dbReference type="ChEBI" id="CHEBI:32375"/>
        <dbReference type="ChEBI" id="CHEBI:146168"/>
    </reaction>
    <physiologicalReaction direction="left-to-right" evidence="27">
        <dbReference type="Rhea" id="RHEA:63009"/>
    </physiologicalReaction>
</comment>
<evidence type="ECO:0000256" key="36">
    <source>
        <dbReference type="ARBA" id="ARBA00077157"/>
    </source>
</evidence>
<evidence type="ECO:0000256" key="1">
    <source>
        <dbReference type="ARBA" id="ARBA00000208"/>
    </source>
</evidence>
<gene>
    <name evidence="41" type="ORF">JRQ81_014954</name>
</gene>
<dbReference type="FunFam" id="3.90.1300.10:FF:000001">
    <property type="entry name" value="Fatty-acid amide hydrolase 1"/>
    <property type="match status" value="1"/>
</dbReference>
<evidence type="ECO:0000256" key="34">
    <source>
        <dbReference type="ARBA" id="ARBA00073178"/>
    </source>
</evidence>
<dbReference type="SUPFAM" id="SSF75304">
    <property type="entry name" value="Amidase signature (AS) enzymes"/>
    <property type="match status" value="1"/>
</dbReference>
<feature type="active site" description="Charge relay system" evidence="38">
    <location>
        <position position="148"/>
    </location>
</feature>
<dbReference type="EMBL" id="JAPFRF010000005">
    <property type="protein sequence ID" value="KAJ7332774.1"/>
    <property type="molecule type" value="Genomic_DNA"/>
</dbReference>
<comment type="catalytic activity">
    <reaction evidence="1">
        <text>(9Z)-octadecenamide + H2O = (9Z)-octadecenoate + NH4(+)</text>
        <dbReference type="Rhea" id="RHEA:26506"/>
        <dbReference type="ChEBI" id="CHEBI:15377"/>
        <dbReference type="ChEBI" id="CHEBI:28938"/>
        <dbReference type="ChEBI" id="CHEBI:30823"/>
        <dbReference type="ChEBI" id="CHEBI:116314"/>
        <dbReference type="EC" id="3.5.1.99"/>
    </reaction>
    <physiologicalReaction direction="left-to-right" evidence="1">
        <dbReference type="Rhea" id="RHEA:26507"/>
    </physiologicalReaction>
</comment>
<evidence type="ECO:0000256" key="10">
    <source>
        <dbReference type="ARBA" id="ARBA00048052"/>
    </source>
</evidence>
<keyword evidence="6" id="KW-0442">Lipid degradation</keyword>
<accession>A0A9Q1B405</accession>